<accession>A0A9W9F7H9</accession>
<dbReference type="RefSeq" id="XP_056473195.1">
    <property type="nucleotide sequence ID" value="XM_056619829.1"/>
</dbReference>
<dbReference type="GeneID" id="81358808"/>
<dbReference type="EMBL" id="JAPQKI010000006">
    <property type="protein sequence ID" value="KAJ5095045.1"/>
    <property type="molecule type" value="Genomic_DNA"/>
</dbReference>
<sequence>MRISALAILFCTFAATLASPVSSSNDLASISKRCCILCDNLYARCGSNDKREAVETEEEALFGPTKRCCLNCDNPNVRYKRDETLAQWPSKRCCILCDNSYARCGSNDKRDVVESLEDAVVSCEDSLSL</sequence>
<dbReference type="OrthoDB" id="4462505at2759"/>
<keyword evidence="1" id="KW-0732">Signal</keyword>
<feature type="chain" id="PRO_5040835794" evidence="1">
    <location>
        <begin position="19"/>
        <end position="129"/>
    </location>
</feature>
<dbReference type="Proteomes" id="UP001149074">
    <property type="component" value="Unassembled WGS sequence"/>
</dbReference>
<dbReference type="AlphaFoldDB" id="A0A9W9F7H9"/>
<proteinExistence type="predicted"/>
<protein>
    <submittedName>
        <fullName evidence="2">Uncharacterized protein</fullName>
    </submittedName>
</protein>
<organism evidence="2 3">
    <name type="scientific">Penicillium argentinense</name>
    <dbReference type="NCBI Taxonomy" id="1131581"/>
    <lineage>
        <taxon>Eukaryota</taxon>
        <taxon>Fungi</taxon>
        <taxon>Dikarya</taxon>
        <taxon>Ascomycota</taxon>
        <taxon>Pezizomycotina</taxon>
        <taxon>Eurotiomycetes</taxon>
        <taxon>Eurotiomycetidae</taxon>
        <taxon>Eurotiales</taxon>
        <taxon>Aspergillaceae</taxon>
        <taxon>Penicillium</taxon>
    </lineage>
</organism>
<comment type="caution">
    <text evidence="2">The sequence shown here is derived from an EMBL/GenBank/DDBJ whole genome shotgun (WGS) entry which is preliminary data.</text>
</comment>
<name>A0A9W9F7H9_9EURO</name>
<gene>
    <name evidence="2" type="ORF">N7532_007336</name>
</gene>
<evidence type="ECO:0000313" key="2">
    <source>
        <dbReference type="EMBL" id="KAJ5095045.1"/>
    </source>
</evidence>
<feature type="signal peptide" evidence="1">
    <location>
        <begin position="1"/>
        <end position="18"/>
    </location>
</feature>
<reference evidence="2" key="1">
    <citation type="submission" date="2022-11" db="EMBL/GenBank/DDBJ databases">
        <authorList>
            <person name="Petersen C."/>
        </authorList>
    </citation>
    <scope>NUCLEOTIDE SEQUENCE</scope>
    <source>
        <strain evidence="2">IBT 30761</strain>
    </source>
</reference>
<keyword evidence="3" id="KW-1185">Reference proteome</keyword>
<evidence type="ECO:0000313" key="3">
    <source>
        <dbReference type="Proteomes" id="UP001149074"/>
    </source>
</evidence>
<reference evidence="2" key="2">
    <citation type="journal article" date="2023" name="IMA Fungus">
        <title>Comparative genomic study of the Penicillium genus elucidates a diverse pangenome and 15 lateral gene transfer events.</title>
        <authorList>
            <person name="Petersen C."/>
            <person name="Sorensen T."/>
            <person name="Nielsen M.R."/>
            <person name="Sondergaard T.E."/>
            <person name="Sorensen J.L."/>
            <person name="Fitzpatrick D.A."/>
            <person name="Frisvad J.C."/>
            <person name="Nielsen K.L."/>
        </authorList>
    </citation>
    <scope>NUCLEOTIDE SEQUENCE</scope>
    <source>
        <strain evidence="2">IBT 30761</strain>
    </source>
</reference>
<evidence type="ECO:0000256" key="1">
    <source>
        <dbReference type="SAM" id="SignalP"/>
    </source>
</evidence>